<dbReference type="EMBL" id="GL871073">
    <property type="protein sequence ID" value="EGC35038.1"/>
    <property type="molecule type" value="Genomic_DNA"/>
</dbReference>
<comment type="similarity">
    <text evidence="2 6">Belongs to the OST5 family.</text>
</comment>
<dbReference type="OrthoDB" id="18408at2759"/>
<dbReference type="GO" id="GO:0005789">
    <property type="term" value="C:endoplasmic reticulum membrane"/>
    <property type="evidence" value="ECO:0000318"/>
    <property type="project" value="GO_Central"/>
</dbReference>
<evidence type="ECO:0000313" key="8">
    <source>
        <dbReference type="Proteomes" id="UP000001064"/>
    </source>
</evidence>
<dbReference type="GO" id="GO:0006487">
    <property type="term" value="P:protein N-linked glycosylation"/>
    <property type="evidence" value="ECO:0007669"/>
    <property type="project" value="UniProtKB-UniRule"/>
</dbReference>
<evidence type="ECO:0000313" key="7">
    <source>
        <dbReference type="EMBL" id="EGC35038.1"/>
    </source>
</evidence>
<feature type="transmembrane region" description="Helical" evidence="6">
    <location>
        <begin position="47"/>
        <end position="75"/>
    </location>
</feature>
<evidence type="ECO:0000256" key="3">
    <source>
        <dbReference type="ARBA" id="ARBA00022692"/>
    </source>
</evidence>
<organism evidence="7 8">
    <name type="scientific">Dictyostelium purpureum</name>
    <name type="common">Slime mold</name>
    <dbReference type="NCBI Taxonomy" id="5786"/>
    <lineage>
        <taxon>Eukaryota</taxon>
        <taxon>Amoebozoa</taxon>
        <taxon>Evosea</taxon>
        <taxon>Eumycetozoa</taxon>
        <taxon>Dictyostelia</taxon>
        <taxon>Dictyosteliales</taxon>
        <taxon>Dictyosteliaceae</taxon>
        <taxon>Dictyostelium</taxon>
    </lineage>
</organism>
<proteinExistence type="inferred from homology"/>
<accession>F0ZLW4</accession>
<dbReference type="STRING" id="5786.F0ZLW4"/>
<evidence type="ECO:0000256" key="2">
    <source>
        <dbReference type="ARBA" id="ARBA00009825"/>
    </source>
</evidence>
<comment type="function">
    <text evidence="6">Subunit of the oligosaccharyl transferase (OST) complex that catalyzes the initial transfer of a defined glycan (Glc(3)Man(9)GlcNAc(2) in eukaryotes) from the lipid carrier dolichol-pyrophosphate to an asparagine residue within an Asn-X-Ser/Thr consensus motif in nascent polypeptide chains, the first step in protein N-glycosylation. N-glycosylation occurs cotranslationally and the complex associates with the Sec61 complex at the channel-forming translocon complex that mediates protein translocation across the endoplasmic reticulum (ER). All subunits are required for a maximal enzyme activity.</text>
</comment>
<sequence>MALTPYYSPVDPTFYPLFAFLFSAVGLAFLAVFIMSELTSKRGGKNIFSELTMALVASCTLGLGGFFVLLSAGIYV</sequence>
<evidence type="ECO:0000256" key="4">
    <source>
        <dbReference type="ARBA" id="ARBA00022989"/>
    </source>
</evidence>
<dbReference type="Proteomes" id="UP000001064">
    <property type="component" value="Unassembled WGS sequence"/>
</dbReference>
<dbReference type="VEuPathDB" id="AmoebaDB:DICPUDRAFT_34032"/>
<evidence type="ECO:0000256" key="6">
    <source>
        <dbReference type="RuleBase" id="RU367008"/>
    </source>
</evidence>
<dbReference type="GeneID" id="10501843"/>
<dbReference type="OMA" id="QAYSPPI"/>
<dbReference type="InParanoid" id="F0ZLW4"/>
<dbReference type="PANTHER" id="PTHR13636">
    <property type="entry name" value="TRANSMEMBRANE PROTEIN 258"/>
    <property type="match status" value="1"/>
</dbReference>
<comment type="subcellular location">
    <subcellularLocation>
        <location evidence="1 6">Membrane</location>
        <topology evidence="1 6">Multi-pass membrane protein</topology>
    </subcellularLocation>
</comment>
<dbReference type="RefSeq" id="XP_003288406.1">
    <property type="nucleotide sequence ID" value="XM_003288358.1"/>
</dbReference>
<dbReference type="KEGG" id="dpp:DICPUDRAFT_34032"/>
<keyword evidence="5 6" id="KW-0472">Membrane</keyword>
<gene>
    <name evidence="7" type="ORF">DICPUDRAFT_34032</name>
</gene>
<dbReference type="Pfam" id="PF05251">
    <property type="entry name" value="Ost5"/>
    <property type="match status" value="1"/>
</dbReference>
<protein>
    <recommendedName>
        <fullName evidence="6">Dolichyl-diphosphooligosaccharide-protein glycosyltransferase subunit OST5</fullName>
    </recommendedName>
</protein>
<reference evidence="8" key="1">
    <citation type="journal article" date="2011" name="Genome Biol.">
        <title>Comparative genomics of the social amoebae Dictyostelium discoideum and Dictyostelium purpureum.</title>
        <authorList>
            <consortium name="US DOE Joint Genome Institute (JGI-PGF)"/>
            <person name="Sucgang R."/>
            <person name="Kuo A."/>
            <person name="Tian X."/>
            <person name="Salerno W."/>
            <person name="Parikh A."/>
            <person name="Feasley C.L."/>
            <person name="Dalin E."/>
            <person name="Tu H."/>
            <person name="Huang E."/>
            <person name="Barry K."/>
            <person name="Lindquist E."/>
            <person name="Shapiro H."/>
            <person name="Bruce D."/>
            <person name="Schmutz J."/>
            <person name="Salamov A."/>
            <person name="Fey P."/>
            <person name="Gaudet P."/>
            <person name="Anjard C."/>
            <person name="Babu M.M."/>
            <person name="Basu S."/>
            <person name="Bushmanova Y."/>
            <person name="van der Wel H."/>
            <person name="Katoh-Kurasawa M."/>
            <person name="Dinh C."/>
            <person name="Coutinho P.M."/>
            <person name="Saito T."/>
            <person name="Elias M."/>
            <person name="Schaap P."/>
            <person name="Kay R.R."/>
            <person name="Henrissat B."/>
            <person name="Eichinger L."/>
            <person name="Rivero F."/>
            <person name="Putnam N.H."/>
            <person name="West C.M."/>
            <person name="Loomis W.F."/>
            <person name="Chisholm R.L."/>
            <person name="Shaulsky G."/>
            <person name="Strassmann J.E."/>
            <person name="Queller D.C."/>
            <person name="Kuspa A."/>
            <person name="Grigoriev I.V."/>
        </authorList>
    </citation>
    <scope>NUCLEOTIDE SEQUENCE [LARGE SCALE GENOMIC DNA]</scope>
    <source>
        <strain evidence="8">QSDP1</strain>
    </source>
</reference>
<feature type="transmembrane region" description="Helical" evidence="6">
    <location>
        <begin position="14"/>
        <end position="35"/>
    </location>
</feature>
<keyword evidence="8" id="KW-1185">Reference proteome</keyword>
<evidence type="ECO:0000256" key="1">
    <source>
        <dbReference type="ARBA" id="ARBA00004141"/>
    </source>
</evidence>
<dbReference type="AlphaFoldDB" id="F0ZLW4"/>
<evidence type="ECO:0000256" key="5">
    <source>
        <dbReference type="ARBA" id="ARBA00023136"/>
    </source>
</evidence>
<dbReference type="GO" id="GO:0034976">
    <property type="term" value="P:response to endoplasmic reticulum stress"/>
    <property type="evidence" value="ECO:0000318"/>
    <property type="project" value="GO_Central"/>
</dbReference>
<dbReference type="FunCoup" id="F0ZLW4">
    <property type="interactions" value="13"/>
</dbReference>
<keyword evidence="3 6" id="KW-0812">Transmembrane</keyword>
<dbReference type="GO" id="GO:0008250">
    <property type="term" value="C:oligosaccharyltransferase complex"/>
    <property type="evidence" value="ECO:0007669"/>
    <property type="project" value="UniProtKB-UniRule"/>
</dbReference>
<dbReference type="GO" id="GO:0062062">
    <property type="term" value="F:oligosaccharyltransferase complex binding"/>
    <property type="evidence" value="ECO:0000318"/>
    <property type="project" value="GO_Central"/>
</dbReference>
<comment type="subunit">
    <text evidence="6">Component of the oligosaccharyltransferase (OST) complex.</text>
</comment>
<dbReference type="InterPro" id="IPR007915">
    <property type="entry name" value="TMEM258/Ost5"/>
</dbReference>
<keyword evidence="4 6" id="KW-1133">Transmembrane helix</keyword>
<name>F0ZLW4_DICPU</name>
<dbReference type="eggNOG" id="KOG4452">
    <property type="taxonomic scope" value="Eukaryota"/>
</dbReference>